<name>A0A974RYJ1_PERPY</name>
<evidence type="ECO:0000256" key="1">
    <source>
        <dbReference type="SAM" id="MobiDB-lite"/>
    </source>
</evidence>
<feature type="region of interest" description="Disordered" evidence="1">
    <location>
        <begin position="1"/>
        <end position="27"/>
    </location>
</feature>
<feature type="compositionally biased region" description="Basic and acidic residues" evidence="1">
    <location>
        <begin position="17"/>
        <end position="27"/>
    </location>
</feature>
<reference evidence="2 3" key="1">
    <citation type="submission" date="2021-01" db="EMBL/GenBank/DDBJ databases">
        <title>FDA dAtabase for Regulatory Grade micrObial Sequences (FDA-ARGOS): Supporting development and validation of Infectious Disease Dx tests.</title>
        <authorList>
            <person name="Nelson B."/>
            <person name="Plummer A."/>
            <person name="Tallon L."/>
            <person name="Sadzewicz L."/>
            <person name="Zhao X."/>
            <person name="Boylan J."/>
            <person name="Ott S."/>
            <person name="Bowen H."/>
            <person name="Vavikolanu K."/>
            <person name="Mehta A."/>
            <person name="Aluvathingal J."/>
            <person name="Nadendla S."/>
            <person name="Myers T."/>
            <person name="Yan Y."/>
            <person name="Sichtig H."/>
        </authorList>
    </citation>
    <scope>NUCLEOTIDE SEQUENCE [LARGE SCALE GENOMIC DNA]</scope>
    <source>
        <strain evidence="2 3">FDAARGOS_1161</strain>
        <plasmid evidence="2 3">unnamed</plasmid>
    </source>
</reference>
<keyword evidence="2" id="KW-0614">Plasmid</keyword>
<evidence type="ECO:0000313" key="3">
    <source>
        <dbReference type="Proteomes" id="UP000595254"/>
    </source>
</evidence>
<keyword evidence="3" id="KW-1185">Reference proteome</keyword>
<proteinExistence type="predicted"/>
<organism evidence="2 3">
    <name type="scientific">Peribacillus psychrosaccharolyticus</name>
    <name type="common">Bacillus psychrosaccharolyticus</name>
    <dbReference type="NCBI Taxonomy" id="1407"/>
    <lineage>
        <taxon>Bacteria</taxon>
        <taxon>Bacillati</taxon>
        <taxon>Bacillota</taxon>
        <taxon>Bacilli</taxon>
        <taxon>Bacillales</taxon>
        <taxon>Bacillaceae</taxon>
        <taxon>Peribacillus</taxon>
    </lineage>
</organism>
<dbReference type="EMBL" id="CP068052">
    <property type="protein sequence ID" value="QQS98437.1"/>
    <property type="molecule type" value="Genomic_DNA"/>
</dbReference>
<dbReference type="RefSeq" id="WP_040374283.1">
    <property type="nucleotide sequence ID" value="NZ_CP068052.1"/>
</dbReference>
<evidence type="ECO:0000313" key="2">
    <source>
        <dbReference type="EMBL" id="QQS98437.1"/>
    </source>
</evidence>
<geneLocation type="plasmid" evidence="2 3">
    <name>unnamed</name>
</geneLocation>
<gene>
    <name evidence="2" type="ORF">I6J18_00055</name>
</gene>
<dbReference type="KEGG" id="ppsr:I6J18_00055"/>
<sequence length="137" mass="16014">MRKDNHLNPVLHQSKKNHQDSQKRKVRTDKLHDIKIPVSDLTDLTIRRESRKHWNGSKTALGTEILLFGLHYLFVYPDVTYNDLPHTIHCKVDHETFQKIGEYAAEWKCSIRKAAHRIFVEAYKKKQLGGISDGEIQ</sequence>
<dbReference type="Proteomes" id="UP000595254">
    <property type="component" value="Plasmid unnamed"/>
</dbReference>
<dbReference type="AlphaFoldDB" id="A0A974RYJ1"/>
<protein>
    <submittedName>
        <fullName evidence="2">Uncharacterized protein</fullName>
    </submittedName>
</protein>
<accession>A0A974RYJ1</accession>